<reference evidence="2" key="1">
    <citation type="journal article" date="2019" name="Int. J. Syst. Evol. Microbiol.">
        <title>The Global Catalogue of Microorganisms (GCM) 10K type strain sequencing project: providing services to taxonomists for standard genome sequencing and annotation.</title>
        <authorList>
            <consortium name="The Broad Institute Genomics Platform"/>
            <consortium name="The Broad Institute Genome Sequencing Center for Infectious Disease"/>
            <person name="Wu L."/>
            <person name="Ma J."/>
        </authorList>
    </citation>
    <scope>NUCLEOTIDE SEQUENCE [LARGE SCALE GENOMIC DNA]</scope>
    <source>
        <strain evidence="2">JCM 17657</strain>
    </source>
</reference>
<dbReference type="EMBL" id="BAABIV010000003">
    <property type="protein sequence ID" value="GAA4976164.1"/>
    <property type="molecule type" value="Genomic_DNA"/>
</dbReference>
<keyword evidence="2" id="KW-1185">Reference proteome</keyword>
<organism evidence="1 2">
    <name type="scientific">Streptomyces hyderabadensis</name>
    <dbReference type="NCBI Taxonomy" id="598549"/>
    <lineage>
        <taxon>Bacteria</taxon>
        <taxon>Bacillati</taxon>
        <taxon>Actinomycetota</taxon>
        <taxon>Actinomycetes</taxon>
        <taxon>Kitasatosporales</taxon>
        <taxon>Streptomycetaceae</taxon>
        <taxon>Streptomyces</taxon>
    </lineage>
</organism>
<dbReference type="Proteomes" id="UP001500610">
    <property type="component" value="Unassembled WGS sequence"/>
</dbReference>
<evidence type="ECO:0000313" key="2">
    <source>
        <dbReference type="Proteomes" id="UP001500610"/>
    </source>
</evidence>
<name>A0ABP9HR84_9ACTN</name>
<evidence type="ECO:0000313" key="1">
    <source>
        <dbReference type="EMBL" id="GAA4976164.1"/>
    </source>
</evidence>
<protein>
    <submittedName>
        <fullName evidence="1">Uncharacterized protein</fullName>
    </submittedName>
</protein>
<gene>
    <name evidence="1" type="ORF">GCM10023257_11420</name>
</gene>
<proteinExistence type="predicted"/>
<comment type="caution">
    <text evidence="1">The sequence shown here is derived from an EMBL/GenBank/DDBJ whole genome shotgun (WGS) entry which is preliminary data.</text>
</comment>
<accession>A0ABP9HR84</accession>
<sequence>MAVEGRAPARPSTATTREIYGLEPEMTDHRIIAVEEHFTTPEFLRCGFVPLNGECAAAAGL</sequence>